<keyword evidence="4" id="KW-0808">Transferase</keyword>
<organism evidence="7">
    <name type="scientific">Deinococcus sp. VB142</name>
    <dbReference type="NCBI Taxonomy" id="3112952"/>
    <lineage>
        <taxon>Bacteria</taxon>
        <taxon>Thermotogati</taxon>
        <taxon>Deinococcota</taxon>
        <taxon>Deinococci</taxon>
        <taxon>Deinococcales</taxon>
        <taxon>Deinococcaceae</taxon>
        <taxon>Deinococcus</taxon>
    </lineage>
</organism>
<dbReference type="RefSeq" id="WP_303102575.1">
    <property type="nucleotide sequence ID" value="NZ_CP149782.1"/>
</dbReference>
<dbReference type="PANTHER" id="PTHR48090">
    <property type="entry name" value="UNDECAPRENYL-PHOSPHATE 4-DEOXY-4-FORMAMIDO-L-ARABINOSE TRANSFERASE-RELATED"/>
    <property type="match status" value="1"/>
</dbReference>
<evidence type="ECO:0000313" key="7">
    <source>
        <dbReference type="EMBL" id="WYF44398.1"/>
    </source>
</evidence>
<name>A0AAU6Q1A1_9DEIO</name>
<evidence type="ECO:0000256" key="2">
    <source>
        <dbReference type="ARBA" id="ARBA00006739"/>
    </source>
</evidence>
<dbReference type="EMBL" id="CP149782">
    <property type="protein sequence ID" value="WYF44398.1"/>
    <property type="molecule type" value="Genomic_DNA"/>
</dbReference>
<dbReference type="PANTHER" id="PTHR48090:SF10">
    <property type="entry name" value="GLUCOSYL-3-PHOSPHOGLYCERATE SYNTHASE"/>
    <property type="match status" value="1"/>
</dbReference>
<dbReference type="Gene3D" id="3.90.550.10">
    <property type="entry name" value="Spore Coat Polysaccharide Biosynthesis Protein SpsA, Chain A"/>
    <property type="match status" value="1"/>
</dbReference>
<comment type="cofactor">
    <cofactor evidence="1">
        <name>Mg(2+)</name>
        <dbReference type="ChEBI" id="CHEBI:18420"/>
    </cofactor>
</comment>
<keyword evidence="5" id="KW-0460">Magnesium</keyword>
<evidence type="ECO:0000256" key="1">
    <source>
        <dbReference type="ARBA" id="ARBA00001946"/>
    </source>
</evidence>
<proteinExistence type="inferred from homology"/>
<comment type="similarity">
    <text evidence="2">Belongs to the glycosyltransferase 2 family.</text>
</comment>
<gene>
    <name evidence="7" type="ORF">WDJ50_13545</name>
</gene>
<keyword evidence="3" id="KW-0328">Glycosyltransferase</keyword>
<dbReference type="InterPro" id="IPR050256">
    <property type="entry name" value="Glycosyltransferase_2"/>
</dbReference>
<protein>
    <submittedName>
        <fullName evidence="7">Glycosyltransferase family 2 protein</fullName>
    </submittedName>
</protein>
<reference evidence="7" key="1">
    <citation type="submission" date="2024-03" db="EMBL/GenBank/DDBJ databases">
        <title>Deinococcus weizhi sp. nov., isolated from human skin.</title>
        <authorList>
            <person name="Wei Z."/>
            <person name="Tian F."/>
            <person name="Yang C."/>
            <person name="Xin L.T."/>
            <person name="Wen Z.J."/>
            <person name="Lan K.C."/>
            <person name="Yu L."/>
            <person name="Zhe W."/>
            <person name="Dan F.D."/>
            <person name="Jun W."/>
            <person name="Rui Z."/>
            <person name="Yong X.J."/>
            <person name="Ting Y."/>
            <person name="Wei X."/>
            <person name="Xu Z.G."/>
            <person name="Xin Z."/>
            <person name="Dong F.G."/>
            <person name="Ni X.M."/>
            <person name="Zheng M.G."/>
            <person name="Chun Y."/>
            <person name="Qian W.X."/>
        </authorList>
    </citation>
    <scope>NUCLEOTIDE SEQUENCE</scope>
    <source>
        <strain evidence="7">VB142</strain>
    </source>
</reference>
<dbReference type="InterPro" id="IPR001173">
    <property type="entry name" value="Glyco_trans_2-like"/>
</dbReference>
<dbReference type="AlphaFoldDB" id="A0AAU6Q1A1"/>
<dbReference type="InterPro" id="IPR029044">
    <property type="entry name" value="Nucleotide-diphossugar_trans"/>
</dbReference>
<dbReference type="SUPFAM" id="SSF53448">
    <property type="entry name" value="Nucleotide-diphospho-sugar transferases"/>
    <property type="match status" value="1"/>
</dbReference>
<dbReference type="Pfam" id="PF00535">
    <property type="entry name" value="Glycos_transf_2"/>
    <property type="match status" value="1"/>
</dbReference>
<dbReference type="GO" id="GO:0016757">
    <property type="term" value="F:glycosyltransferase activity"/>
    <property type="evidence" value="ECO:0007669"/>
    <property type="project" value="UniProtKB-KW"/>
</dbReference>
<evidence type="ECO:0000259" key="6">
    <source>
        <dbReference type="Pfam" id="PF00535"/>
    </source>
</evidence>
<dbReference type="CDD" id="cd04179">
    <property type="entry name" value="DPM_DPG-synthase_like"/>
    <property type="match status" value="1"/>
</dbReference>
<evidence type="ECO:0000256" key="3">
    <source>
        <dbReference type="ARBA" id="ARBA00022676"/>
    </source>
</evidence>
<evidence type="ECO:0000256" key="4">
    <source>
        <dbReference type="ARBA" id="ARBA00022679"/>
    </source>
</evidence>
<feature type="domain" description="Glycosyltransferase 2-like" evidence="6">
    <location>
        <begin position="23"/>
        <end position="143"/>
    </location>
</feature>
<evidence type="ECO:0000256" key="5">
    <source>
        <dbReference type="ARBA" id="ARBA00022842"/>
    </source>
</evidence>
<accession>A0AAU6Q1A1</accession>
<sequence length="227" mass="24483">MTSGQFLSSPEVSAPLTASSVAVVIPAYNEEDTVGEVVRAALTLTPDVVVASDGSADATAQAAREAGAKVVELRDNQGKGPALYAALQATDAEYVVMLDADLQGLTRHHLDLLLRPVLAGTQDMTIGVFEGGGFASDFGNKMTPHLSGQRACRRDWLLGVPHLATERWPEPAITAHLKATQARWDYVELPQVGQVLKEKKRGFWAGIRARGQMYGELLTFWARKGRS</sequence>